<accession>A0A6J6FBF0</accession>
<protein>
    <submittedName>
        <fullName evidence="4">Unannotated protein</fullName>
    </submittedName>
</protein>
<dbReference type="CDD" id="cd01948">
    <property type="entry name" value="EAL"/>
    <property type="match status" value="1"/>
</dbReference>
<sequence length="675" mass="73117">MSEGSLSRPGSSPTPPPEVGLFDTDASGRLLSGDANFRRVALGGAVPPVGRAPWANARPDDRMGAEHVWRQANGGPADITVPIGHPDGSEHRVRFILTPRVADDGSVVGFTGIALRADETVAVASSWNVAIGELIDGTDDVVIVSDDAGLVTYANPAAGSYPQLLTVVRDQMPRDIATGANVSWRGEVGLRGPDDDIHTFEVQVRRTTDGLALIARDITSATKLQAALAHQATHDGLTTLPNRTLFIRKLSEAIERARATREMVAVFFLDIDKLKDVNDSVGHENGDMLIANIGKRLVGATRPGDIVGRIGGDEFVILCEGLVDEEAALDLAERVRLAITGRVLLQGVEVTTGASLGVAVTRGETGEPVLTDAAIALMRNADTAMYHAKLRGRSRCELYSDTMRETARERSALSAALERALANGELRLVYQPVYSPYSERVVGAEALLRWHHPDLGILTPSVFVDLAEESGIIAPIGEWVAQRACADLRGWLDDGRVDRQFVMHVNVSPRQVADPRFVERTLAALKDHDLQPQHLALEFDERMLMRDPTNALRTLQSLRRFGVRLSIDDFGTGYSSLSHLRSCPADFLKLDGSFVRSLGDEDRDDPIVRSIIQLAHSLEMAVIAEWVTTDAQVSRLRAMGCDLLQGYRIGRPVGALDFGHTGPMSQSFGDGLPFP</sequence>
<name>A0A6J6FBF0_9ZZZZ</name>
<feature type="domain" description="GGDEF" evidence="3">
    <location>
        <begin position="262"/>
        <end position="401"/>
    </location>
</feature>
<feature type="region of interest" description="Disordered" evidence="1">
    <location>
        <begin position="1"/>
        <end position="26"/>
    </location>
</feature>
<dbReference type="NCBIfam" id="TIGR00254">
    <property type="entry name" value="GGDEF"/>
    <property type="match status" value="1"/>
</dbReference>
<organism evidence="4">
    <name type="scientific">freshwater metagenome</name>
    <dbReference type="NCBI Taxonomy" id="449393"/>
    <lineage>
        <taxon>unclassified sequences</taxon>
        <taxon>metagenomes</taxon>
        <taxon>ecological metagenomes</taxon>
    </lineage>
</organism>
<dbReference type="InterPro" id="IPR001633">
    <property type="entry name" value="EAL_dom"/>
</dbReference>
<dbReference type="Pfam" id="PF00563">
    <property type="entry name" value="EAL"/>
    <property type="match status" value="1"/>
</dbReference>
<dbReference type="InterPro" id="IPR035919">
    <property type="entry name" value="EAL_sf"/>
</dbReference>
<dbReference type="SMART" id="SM00267">
    <property type="entry name" value="GGDEF"/>
    <property type="match status" value="1"/>
</dbReference>
<dbReference type="InterPro" id="IPR000160">
    <property type="entry name" value="GGDEF_dom"/>
</dbReference>
<dbReference type="PROSITE" id="PS50883">
    <property type="entry name" value="EAL"/>
    <property type="match status" value="1"/>
</dbReference>
<dbReference type="InterPro" id="IPR035965">
    <property type="entry name" value="PAS-like_dom_sf"/>
</dbReference>
<dbReference type="SUPFAM" id="SSF55785">
    <property type="entry name" value="PYP-like sensor domain (PAS domain)"/>
    <property type="match status" value="2"/>
</dbReference>
<dbReference type="SUPFAM" id="SSF141868">
    <property type="entry name" value="EAL domain-like"/>
    <property type="match status" value="1"/>
</dbReference>
<evidence type="ECO:0000259" key="2">
    <source>
        <dbReference type="PROSITE" id="PS50883"/>
    </source>
</evidence>
<dbReference type="SMART" id="SM00052">
    <property type="entry name" value="EAL"/>
    <property type="match status" value="1"/>
</dbReference>
<dbReference type="AlphaFoldDB" id="A0A6J6FBF0"/>
<dbReference type="PROSITE" id="PS50887">
    <property type="entry name" value="GGDEF"/>
    <property type="match status" value="1"/>
</dbReference>
<proteinExistence type="predicted"/>
<dbReference type="PANTHER" id="PTHR44757">
    <property type="entry name" value="DIGUANYLATE CYCLASE DGCP"/>
    <property type="match status" value="1"/>
</dbReference>
<dbReference type="Gene3D" id="3.30.70.270">
    <property type="match status" value="1"/>
</dbReference>
<dbReference type="CDD" id="cd01949">
    <property type="entry name" value="GGDEF"/>
    <property type="match status" value="1"/>
</dbReference>
<dbReference type="Gene3D" id="3.20.20.450">
    <property type="entry name" value="EAL domain"/>
    <property type="match status" value="1"/>
</dbReference>
<dbReference type="Pfam" id="PF00990">
    <property type="entry name" value="GGDEF"/>
    <property type="match status" value="1"/>
</dbReference>
<dbReference type="EMBL" id="CAEZTS010000131">
    <property type="protein sequence ID" value="CAB4586182.1"/>
    <property type="molecule type" value="Genomic_DNA"/>
</dbReference>
<dbReference type="PANTHER" id="PTHR44757:SF2">
    <property type="entry name" value="BIOFILM ARCHITECTURE MAINTENANCE PROTEIN MBAA"/>
    <property type="match status" value="1"/>
</dbReference>
<dbReference type="InterPro" id="IPR043128">
    <property type="entry name" value="Rev_trsase/Diguanyl_cyclase"/>
</dbReference>
<dbReference type="SUPFAM" id="SSF55073">
    <property type="entry name" value="Nucleotide cyclase"/>
    <property type="match status" value="1"/>
</dbReference>
<feature type="domain" description="EAL" evidence="2">
    <location>
        <begin position="410"/>
        <end position="666"/>
    </location>
</feature>
<dbReference type="InterPro" id="IPR029787">
    <property type="entry name" value="Nucleotide_cyclase"/>
</dbReference>
<gene>
    <name evidence="4" type="ORF">UFOPK1722_01368</name>
</gene>
<evidence type="ECO:0000256" key="1">
    <source>
        <dbReference type="SAM" id="MobiDB-lite"/>
    </source>
</evidence>
<evidence type="ECO:0000313" key="4">
    <source>
        <dbReference type="EMBL" id="CAB4586182.1"/>
    </source>
</evidence>
<dbReference type="InterPro" id="IPR052155">
    <property type="entry name" value="Biofilm_reg_signaling"/>
</dbReference>
<reference evidence="4" key="1">
    <citation type="submission" date="2020-05" db="EMBL/GenBank/DDBJ databases">
        <authorList>
            <person name="Chiriac C."/>
            <person name="Salcher M."/>
            <person name="Ghai R."/>
            <person name="Kavagutti S V."/>
        </authorList>
    </citation>
    <scope>NUCLEOTIDE SEQUENCE</scope>
</reference>
<evidence type="ECO:0000259" key="3">
    <source>
        <dbReference type="PROSITE" id="PS50887"/>
    </source>
</evidence>
<feature type="compositionally biased region" description="Polar residues" evidence="1">
    <location>
        <begin position="1"/>
        <end position="11"/>
    </location>
</feature>